<comment type="caution">
    <text evidence="2">The sequence shown here is derived from an EMBL/GenBank/DDBJ whole genome shotgun (WGS) entry which is preliminary data.</text>
</comment>
<proteinExistence type="predicted"/>
<protein>
    <submittedName>
        <fullName evidence="2">Uncharacterized protein</fullName>
    </submittedName>
</protein>
<dbReference type="Proteomes" id="UP000601435">
    <property type="component" value="Unassembled WGS sequence"/>
</dbReference>
<feature type="compositionally biased region" description="Polar residues" evidence="1">
    <location>
        <begin position="55"/>
        <end position="72"/>
    </location>
</feature>
<dbReference type="EMBL" id="CAJNJA010021086">
    <property type="protein sequence ID" value="CAE7469742.1"/>
    <property type="molecule type" value="Genomic_DNA"/>
</dbReference>
<dbReference type="AlphaFoldDB" id="A0A812SCE5"/>
<keyword evidence="3" id="KW-1185">Reference proteome</keyword>
<evidence type="ECO:0000256" key="1">
    <source>
        <dbReference type="SAM" id="MobiDB-lite"/>
    </source>
</evidence>
<evidence type="ECO:0000313" key="2">
    <source>
        <dbReference type="EMBL" id="CAE7469742.1"/>
    </source>
</evidence>
<sequence length="72" mass="7360">MPPGFLHCGPFFAALFPIRASSPHGGWINKSAVRRPPATPSSGGSQGSQRRATSATSVGQREHTTAASVASA</sequence>
<accession>A0A812SCE5</accession>
<name>A0A812SCE5_9DINO</name>
<feature type="compositionally biased region" description="Low complexity" evidence="1">
    <location>
        <begin position="40"/>
        <end position="54"/>
    </location>
</feature>
<organism evidence="2 3">
    <name type="scientific">Symbiodinium necroappetens</name>
    <dbReference type="NCBI Taxonomy" id="1628268"/>
    <lineage>
        <taxon>Eukaryota</taxon>
        <taxon>Sar</taxon>
        <taxon>Alveolata</taxon>
        <taxon>Dinophyceae</taxon>
        <taxon>Suessiales</taxon>
        <taxon>Symbiodiniaceae</taxon>
        <taxon>Symbiodinium</taxon>
    </lineage>
</organism>
<evidence type="ECO:0000313" key="3">
    <source>
        <dbReference type="Proteomes" id="UP000601435"/>
    </source>
</evidence>
<reference evidence="2" key="1">
    <citation type="submission" date="2021-02" db="EMBL/GenBank/DDBJ databases">
        <authorList>
            <person name="Dougan E. K."/>
            <person name="Rhodes N."/>
            <person name="Thang M."/>
            <person name="Chan C."/>
        </authorList>
    </citation>
    <scope>NUCLEOTIDE SEQUENCE</scope>
</reference>
<gene>
    <name evidence="2" type="ORF">SNEC2469_LOCUS13217</name>
</gene>
<feature type="region of interest" description="Disordered" evidence="1">
    <location>
        <begin position="25"/>
        <end position="72"/>
    </location>
</feature>